<dbReference type="Proteomes" id="UP000033558">
    <property type="component" value="Unassembled WGS sequence"/>
</dbReference>
<evidence type="ECO:0000313" key="3">
    <source>
        <dbReference type="Proteomes" id="UP000033558"/>
    </source>
</evidence>
<keyword evidence="3" id="KW-1185">Reference proteome</keyword>
<dbReference type="RefSeq" id="WP_046318126.1">
    <property type="nucleotide sequence ID" value="NZ_JBHSZT010000002.1"/>
</dbReference>
<dbReference type="AlphaFoldDB" id="A0A0F4LMM1"/>
<evidence type="ECO:0000313" key="2">
    <source>
        <dbReference type="EMBL" id="KJY59514.1"/>
    </source>
</evidence>
<dbReference type="InterPro" id="IPR025669">
    <property type="entry name" value="AAA_dom"/>
</dbReference>
<comment type="caution">
    <text evidence="2">The sequence shown here is derived from an EMBL/GenBank/DDBJ whole genome shotgun (WGS) entry which is preliminary data.</text>
</comment>
<keyword evidence="2" id="KW-0614">Plasmid</keyword>
<evidence type="ECO:0000259" key="1">
    <source>
        <dbReference type="Pfam" id="PF13614"/>
    </source>
</evidence>
<organism evidence="2 3">
    <name type="scientific">Bombilactobacillus mellifer</name>
    <dbReference type="NCBI Taxonomy" id="1218492"/>
    <lineage>
        <taxon>Bacteria</taxon>
        <taxon>Bacillati</taxon>
        <taxon>Bacillota</taxon>
        <taxon>Bacilli</taxon>
        <taxon>Lactobacillales</taxon>
        <taxon>Lactobacillaceae</taxon>
        <taxon>Bombilactobacillus</taxon>
    </lineage>
</organism>
<gene>
    <name evidence="2" type="ORF">JG30_12880</name>
</gene>
<reference evidence="2 3" key="1">
    <citation type="submission" date="2015-01" db="EMBL/GenBank/DDBJ databases">
        <title>Comparative genomics of the lactic acid bacteria isolated from the honey bee gut.</title>
        <authorList>
            <person name="Ellegaard K.M."/>
            <person name="Tamarit D."/>
            <person name="Javelind E."/>
            <person name="Olofsson T."/>
            <person name="Andersson S.G."/>
            <person name="Vasquez A."/>
        </authorList>
    </citation>
    <scope>NUCLEOTIDE SEQUENCE [LARGE SCALE GENOMIC DNA]</scope>
    <source>
        <strain evidence="2 3">Bin4</strain>
        <plasmid evidence="2">pBin4p1</plasmid>
    </source>
</reference>
<dbReference type="EMBL" id="JXJQ01000022">
    <property type="protein sequence ID" value="KJY59514.1"/>
    <property type="molecule type" value="Genomic_DNA"/>
</dbReference>
<sequence>MTKVIAFSATKGGVGKTTLAFNFGAYLAKTSNKVLLIDLDHQASMSSNFSLNDEELEKTDIGKVFKSVAKDPSSKLPTVEPVEVTDNLFGLSISQSTDNIDSLMRDLPYACTTVYRLLKDNQLLDRFDYIVCDTHPDLLLATQNALTMANVVFSPVEPSRYGLDSVISMQNDYEKLSNRILSPDGSRLIDGKLAFIANKVKFNTTISHLFMDSIKDDERFVSLFHERELFNQATLDKKSVFDLNNPKVEKIITNEISPQFELMKKYVISGRVDK</sequence>
<proteinExistence type="predicted"/>
<dbReference type="PANTHER" id="PTHR13696:SF99">
    <property type="entry name" value="COBYRINIC ACID AC-DIAMIDE SYNTHASE"/>
    <property type="match status" value="1"/>
</dbReference>
<dbReference type="PANTHER" id="PTHR13696">
    <property type="entry name" value="P-LOOP CONTAINING NUCLEOSIDE TRIPHOSPHATE HYDROLASE"/>
    <property type="match status" value="1"/>
</dbReference>
<protein>
    <recommendedName>
        <fullName evidence="1">AAA domain-containing protein</fullName>
    </recommendedName>
</protein>
<geneLocation type="plasmid" evidence="2">
    <name>pBin4p1</name>
</geneLocation>
<dbReference type="CDD" id="cd02042">
    <property type="entry name" value="ParAB_family"/>
    <property type="match status" value="1"/>
</dbReference>
<dbReference type="InterPro" id="IPR027417">
    <property type="entry name" value="P-loop_NTPase"/>
</dbReference>
<accession>A0A0F4LMM1</accession>
<dbReference type="InterPro" id="IPR050678">
    <property type="entry name" value="DNA_Partitioning_ATPase"/>
</dbReference>
<dbReference type="PATRIC" id="fig|1218492.5.peg.84"/>
<feature type="domain" description="AAA" evidence="1">
    <location>
        <begin position="2"/>
        <end position="178"/>
    </location>
</feature>
<dbReference type="SUPFAM" id="SSF52540">
    <property type="entry name" value="P-loop containing nucleoside triphosphate hydrolases"/>
    <property type="match status" value="1"/>
</dbReference>
<dbReference type="Pfam" id="PF13614">
    <property type="entry name" value="AAA_31"/>
    <property type="match status" value="1"/>
</dbReference>
<name>A0A0F4LMM1_9LACO</name>
<dbReference type="Gene3D" id="3.40.50.300">
    <property type="entry name" value="P-loop containing nucleotide triphosphate hydrolases"/>
    <property type="match status" value="1"/>
</dbReference>
<dbReference type="HOGENOM" id="CLU_037612_4_4_9"/>